<name>A0ABU1F4G1_9RHOB</name>
<comment type="caution">
    <text evidence="9">The sequence shown here is derived from an EMBL/GenBank/DDBJ whole genome shotgun (WGS) entry which is preliminary data.</text>
</comment>
<feature type="transmembrane region" description="Helical" evidence="7">
    <location>
        <begin position="201"/>
        <end position="219"/>
    </location>
</feature>
<organism evidence="9 10">
    <name type="scientific">Ruixingdingia sedimenti</name>
    <dbReference type="NCBI Taxonomy" id="3073604"/>
    <lineage>
        <taxon>Bacteria</taxon>
        <taxon>Pseudomonadati</taxon>
        <taxon>Pseudomonadota</taxon>
        <taxon>Alphaproteobacteria</taxon>
        <taxon>Rhodobacterales</taxon>
        <taxon>Paracoccaceae</taxon>
        <taxon>Ruixingdingia</taxon>
    </lineage>
</organism>
<feature type="transmembrane region" description="Helical" evidence="7">
    <location>
        <begin position="111"/>
        <end position="131"/>
    </location>
</feature>
<evidence type="ECO:0000256" key="2">
    <source>
        <dbReference type="ARBA" id="ARBA00022448"/>
    </source>
</evidence>
<dbReference type="EMBL" id="JAVKPH010000003">
    <property type="protein sequence ID" value="MDR5651761.1"/>
    <property type="molecule type" value="Genomic_DNA"/>
</dbReference>
<protein>
    <submittedName>
        <fullName evidence="9">ABC transporter permease subunit</fullName>
    </submittedName>
</protein>
<keyword evidence="6 7" id="KW-0472">Membrane</keyword>
<dbReference type="InterPro" id="IPR000515">
    <property type="entry name" value="MetI-like"/>
</dbReference>
<keyword evidence="2 7" id="KW-0813">Transport</keyword>
<evidence type="ECO:0000256" key="7">
    <source>
        <dbReference type="RuleBase" id="RU363032"/>
    </source>
</evidence>
<evidence type="ECO:0000256" key="4">
    <source>
        <dbReference type="ARBA" id="ARBA00022692"/>
    </source>
</evidence>
<dbReference type="PANTHER" id="PTHR30151">
    <property type="entry name" value="ALKANE SULFONATE ABC TRANSPORTER-RELATED, MEMBRANE SUBUNIT"/>
    <property type="match status" value="1"/>
</dbReference>
<evidence type="ECO:0000256" key="1">
    <source>
        <dbReference type="ARBA" id="ARBA00004651"/>
    </source>
</evidence>
<feature type="transmembrane region" description="Helical" evidence="7">
    <location>
        <begin position="231"/>
        <end position="252"/>
    </location>
</feature>
<evidence type="ECO:0000313" key="10">
    <source>
        <dbReference type="Proteomes" id="UP001247754"/>
    </source>
</evidence>
<comment type="similarity">
    <text evidence="7">Belongs to the binding-protein-dependent transport system permease family.</text>
</comment>
<dbReference type="CDD" id="cd06261">
    <property type="entry name" value="TM_PBP2"/>
    <property type="match status" value="1"/>
</dbReference>
<dbReference type="SUPFAM" id="SSF161098">
    <property type="entry name" value="MetI-like"/>
    <property type="match status" value="1"/>
</dbReference>
<accession>A0ABU1F4G1</accession>
<comment type="subcellular location">
    <subcellularLocation>
        <location evidence="1 7">Cell membrane</location>
        <topology evidence="1 7">Multi-pass membrane protein</topology>
    </subcellularLocation>
</comment>
<sequence length="269" mass="29507">MSDTNAEQTGTARPVEPPKGGRESIVPVLVVVAALVAVVQVASQFVPPFVLPSPAAIVRAMIDILSTQYVHMGITALRLLVALAFAMVLGVVLGIIMGIFPGIRPYLRSLIIIDTGIPALSWMLLAIFWFSQPEIRIFFILSVILVPFYALSIYDGIRALSRDYVEMIESFRPSRMQVLRYLILPHIVPYILSTTKSVIGYAIRMAIFAELVASAIGIGSRMSLAQSMFRIDLVMGWTVILVVANIALQAALNALDKALLKWRPEASVR</sequence>
<evidence type="ECO:0000256" key="3">
    <source>
        <dbReference type="ARBA" id="ARBA00022475"/>
    </source>
</evidence>
<evidence type="ECO:0000313" key="9">
    <source>
        <dbReference type="EMBL" id="MDR5651761.1"/>
    </source>
</evidence>
<feature type="domain" description="ABC transmembrane type-1" evidence="8">
    <location>
        <begin position="72"/>
        <end position="252"/>
    </location>
</feature>
<evidence type="ECO:0000259" key="8">
    <source>
        <dbReference type="PROSITE" id="PS50928"/>
    </source>
</evidence>
<dbReference type="Proteomes" id="UP001247754">
    <property type="component" value="Unassembled WGS sequence"/>
</dbReference>
<dbReference type="PROSITE" id="PS50928">
    <property type="entry name" value="ABC_TM1"/>
    <property type="match status" value="1"/>
</dbReference>
<evidence type="ECO:0000256" key="6">
    <source>
        <dbReference type="ARBA" id="ARBA00023136"/>
    </source>
</evidence>
<dbReference type="InterPro" id="IPR035906">
    <property type="entry name" value="MetI-like_sf"/>
</dbReference>
<dbReference type="Pfam" id="PF00528">
    <property type="entry name" value="BPD_transp_1"/>
    <property type="match status" value="1"/>
</dbReference>
<feature type="transmembrane region" description="Helical" evidence="7">
    <location>
        <begin position="137"/>
        <end position="157"/>
    </location>
</feature>
<proteinExistence type="inferred from homology"/>
<keyword evidence="5 7" id="KW-1133">Transmembrane helix</keyword>
<keyword evidence="4 7" id="KW-0812">Transmembrane</keyword>
<evidence type="ECO:0000256" key="5">
    <source>
        <dbReference type="ARBA" id="ARBA00022989"/>
    </source>
</evidence>
<dbReference type="Gene3D" id="1.10.3720.10">
    <property type="entry name" value="MetI-like"/>
    <property type="match status" value="1"/>
</dbReference>
<dbReference type="PANTHER" id="PTHR30151:SF0">
    <property type="entry name" value="ABC TRANSPORTER PERMEASE PROTEIN MJ0413-RELATED"/>
    <property type="match status" value="1"/>
</dbReference>
<keyword evidence="10" id="KW-1185">Reference proteome</keyword>
<reference evidence="9 10" key="1">
    <citation type="submission" date="2023-09" db="EMBL/GenBank/DDBJ databases">
        <title>Xinfangfangia sedmenti sp. nov., isolated the sedment.</title>
        <authorList>
            <person name="Xu L."/>
        </authorList>
    </citation>
    <scope>NUCLEOTIDE SEQUENCE [LARGE SCALE GENOMIC DNA]</scope>
    <source>
        <strain evidence="9 10">LG-4</strain>
    </source>
</reference>
<feature type="transmembrane region" description="Helical" evidence="7">
    <location>
        <begin position="76"/>
        <end position="99"/>
    </location>
</feature>
<keyword evidence="3" id="KW-1003">Cell membrane</keyword>
<gene>
    <name evidence="9" type="ORF">RGD00_04045</name>
</gene>
<dbReference type="RefSeq" id="WP_310456010.1">
    <property type="nucleotide sequence ID" value="NZ_JAVKPH010000003.1"/>
</dbReference>